<dbReference type="SUPFAM" id="SSF82829">
    <property type="entry name" value="MesJ substrate recognition domain-like"/>
    <property type="match status" value="1"/>
</dbReference>
<comment type="similarity">
    <text evidence="8">Belongs to the tRNA(Ile)-lysidine synthase family.</text>
</comment>
<comment type="domain">
    <text evidence="8">The N-terminal region contains the highly conserved SGGXDS motif, predicted to be a P-loop motif involved in ATP binding.</text>
</comment>
<comment type="caution">
    <text evidence="10">The sequence shown here is derived from an EMBL/GenBank/DDBJ whole genome shotgun (WGS) entry which is preliminary data.</text>
</comment>
<evidence type="ECO:0000256" key="6">
    <source>
        <dbReference type="ARBA" id="ARBA00022840"/>
    </source>
</evidence>
<dbReference type="PANTHER" id="PTHR43033:SF1">
    <property type="entry name" value="TRNA(ILE)-LYSIDINE SYNTHASE-RELATED"/>
    <property type="match status" value="1"/>
</dbReference>
<dbReference type="InterPro" id="IPR014729">
    <property type="entry name" value="Rossmann-like_a/b/a_fold"/>
</dbReference>
<evidence type="ECO:0000256" key="7">
    <source>
        <dbReference type="ARBA" id="ARBA00048539"/>
    </source>
</evidence>
<proteinExistence type="inferred from homology"/>
<gene>
    <name evidence="8 10" type="primary">tilS</name>
    <name evidence="10" type="ORF">WI372_14010</name>
</gene>
<dbReference type="InterPro" id="IPR012094">
    <property type="entry name" value="tRNA_Ile_lys_synt"/>
</dbReference>
<evidence type="ECO:0000313" key="10">
    <source>
        <dbReference type="EMBL" id="MEK9502103.1"/>
    </source>
</evidence>
<keyword evidence="3 8" id="KW-0436">Ligase</keyword>
<evidence type="ECO:0000256" key="5">
    <source>
        <dbReference type="ARBA" id="ARBA00022741"/>
    </source>
</evidence>
<name>A0ABU9EDF6_9BACT</name>
<evidence type="ECO:0000256" key="3">
    <source>
        <dbReference type="ARBA" id="ARBA00022598"/>
    </source>
</evidence>
<keyword evidence="6 8" id="KW-0067">ATP-binding</keyword>
<dbReference type="NCBIfam" id="TIGR02432">
    <property type="entry name" value="lysidine_TilS_N"/>
    <property type="match status" value="1"/>
</dbReference>
<evidence type="ECO:0000256" key="2">
    <source>
        <dbReference type="ARBA" id="ARBA00022490"/>
    </source>
</evidence>
<dbReference type="InterPro" id="IPR012796">
    <property type="entry name" value="Lysidine-tRNA-synth_C"/>
</dbReference>
<dbReference type="Gene3D" id="3.40.50.620">
    <property type="entry name" value="HUPs"/>
    <property type="match status" value="1"/>
</dbReference>
<dbReference type="Pfam" id="PF11734">
    <property type="entry name" value="TilS_C"/>
    <property type="match status" value="1"/>
</dbReference>
<evidence type="ECO:0000259" key="9">
    <source>
        <dbReference type="SMART" id="SM00977"/>
    </source>
</evidence>
<keyword evidence="5 8" id="KW-0547">Nucleotide-binding</keyword>
<evidence type="ECO:0000313" key="11">
    <source>
        <dbReference type="Proteomes" id="UP001484239"/>
    </source>
</evidence>
<protein>
    <recommendedName>
        <fullName evidence="8">tRNA(Ile)-lysidine synthase</fullName>
        <ecNumber evidence="8">6.3.4.19</ecNumber>
    </recommendedName>
    <alternativeName>
        <fullName evidence="8">tRNA(Ile)-2-lysyl-cytidine synthase</fullName>
    </alternativeName>
    <alternativeName>
        <fullName evidence="8">tRNA(Ile)-lysidine synthetase</fullName>
    </alternativeName>
</protein>
<accession>A0ABU9EDF6</accession>
<feature type="domain" description="Lysidine-tRNA(Ile) synthetase C-terminal" evidence="9">
    <location>
        <begin position="376"/>
        <end position="441"/>
    </location>
</feature>
<dbReference type="InterPro" id="IPR011063">
    <property type="entry name" value="TilS/TtcA_N"/>
</dbReference>
<dbReference type="Proteomes" id="UP001484239">
    <property type="component" value="Unassembled WGS sequence"/>
</dbReference>
<dbReference type="SUPFAM" id="SSF52402">
    <property type="entry name" value="Adenine nucleotide alpha hydrolases-like"/>
    <property type="match status" value="1"/>
</dbReference>
<dbReference type="EMBL" id="JBBHLI010000009">
    <property type="protein sequence ID" value="MEK9502103.1"/>
    <property type="molecule type" value="Genomic_DNA"/>
</dbReference>
<organism evidence="10 11">
    <name type="scientific">Gaopeijia maritima</name>
    <dbReference type="NCBI Taxonomy" id="3119007"/>
    <lineage>
        <taxon>Bacteria</taxon>
        <taxon>Pseudomonadati</taxon>
        <taxon>Gemmatimonadota</taxon>
        <taxon>Longimicrobiia</taxon>
        <taxon>Gaopeijiales</taxon>
        <taxon>Gaopeijiaceae</taxon>
        <taxon>Gaopeijia</taxon>
    </lineage>
</organism>
<keyword evidence="11" id="KW-1185">Reference proteome</keyword>
<comment type="subcellular location">
    <subcellularLocation>
        <location evidence="1 8">Cytoplasm</location>
    </subcellularLocation>
</comment>
<keyword evidence="4 8" id="KW-0819">tRNA processing</keyword>
<keyword evidence="2 8" id="KW-0963">Cytoplasm</keyword>
<evidence type="ECO:0000256" key="8">
    <source>
        <dbReference type="HAMAP-Rule" id="MF_01161"/>
    </source>
</evidence>
<dbReference type="SUPFAM" id="SSF56037">
    <property type="entry name" value="PheT/TilS domain"/>
    <property type="match status" value="1"/>
</dbReference>
<sequence length="449" mass="48732">MTPASTLAARFRARLRALGIAPDDALVVAVSGGADSVALLHLLRFAVDGPPERLVVAHFDHRMRVESAADAAWVRGLARAWGLRAVQGAAEQVPGGEAEARTARWRFLEATRVDAGARAVVTGHHRDDQVETVLHHLARGSGLRGRSGIRPWQGTRLRPLLDEPRAELRAWARAVGLGWRADPTNALPLGPRNRIRNELLPLLEDIRPGAARAIARSAELAAADETALAEAERLLLEPLVRSREAGRVEVDLPRLRAFPEALSSRLLRRLSREVGGRLDRAGTRAALAFTLGGPGGAESRLPSGVVLRRSQESLEVEGPRLPERPADRSLRVTDPFVRGSAAVVVGGERWSVHWGAEVPDGGEVVQLAHDPGAPGFRVRGWREGDHLDGRPLSRLWSEAGVPLYRRLRRPVVEDAAGRLLWVPGSALSHTARDRGGPLYRIGITHVDES</sequence>
<dbReference type="RefSeq" id="WP_405276719.1">
    <property type="nucleotide sequence ID" value="NZ_JBBHLI010000009.1"/>
</dbReference>
<dbReference type="HAMAP" id="MF_01161">
    <property type="entry name" value="tRNA_Ile_lys_synt"/>
    <property type="match status" value="1"/>
</dbReference>
<reference evidence="10 11" key="1">
    <citation type="submission" date="2024-02" db="EMBL/GenBank/DDBJ databases">
        <title>A novel Gemmatimonadota bacterium.</title>
        <authorList>
            <person name="Du Z.-J."/>
            <person name="Ye Y.-Q."/>
        </authorList>
    </citation>
    <scope>NUCLEOTIDE SEQUENCE [LARGE SCALE GENOMIC DNA]</scope>
    <source>
        <strain evidence="10 11">DH-20</strain>
    </source>
</reference>
<dbReference type="CDD" id="cd01992">
    <property type="entry name" value="TilS_N"/>
    <property type="match status" value="1"/>
</dbReference>
<dbReference type="EC" id="6.3.4.19" evidence="8"/>
<feature type="binding site" evidence="8">
    <location>
        <begin position="31"/>
        <end position="36"/>
    </location>
    <ligand>
        <name>ATP</name>
        <dbReference type="ChEBI" id="CHEBI:30616"/>
    </ligand>
</feature>
<dbReference type="InterPro" id="IPR012795">
    <property type="entry name" value="tRNA_Ile_lys_synt_N"/>
</dbReference>
<dbReference type="Pfam" id="PF01171">
    <property type="entry name" value="ATP_bind_3"/>
    <property type="match status" value="1"/>
</dbReference>
<evidence type="ECO:0000256" key="1">
    <source>
        <dbReference type="ARBA" id="ARBA00004496"/>
    </source>
</evidence>
<dbReference type="SMART" id="SM00977">
    <property type="entry name" value="TilS_C"/>
    <property type="match status" value="1"/>
</dbReference>
<dbReference type="PANTHER" id="PTHR43033">
    <property type="entry name" value="TRNA(ILE)-LYSIDINE SYNTHASE-RELATED"/>
    <property type="match status" value="1"/>
</dbReference>
<evidence type="ECO:0000256" key="4">
    <source>
        <dbReference type="ARBA" id="ARBA00022694"/>
    </source>
</evidence>
<dbReference type="GO" id="GO:0032267">
    <property type="term" value="F:tRNA(Ile)-lysidine synthase activity"/>
    <property type="evidence" value="ECO:0007669"/>
    <property type="project" value="UniProtKB-EC"/>
</dbReference>
<comment type="catalytic activity">
    <reaction evidence="7 8">
        <text>cytidine(34) in tRNA(Ile2) + L-lysine + ATP = lysidine(34) in tRNA(Ile2) + AMP + diphosphate + H(+)</text>
        <dbReference type="Rhea" id="RHEA:43744"/>
        <dbReference type="Rhea" id="RHEA-COMP:10625"/>
        <dbReference type="Rhea" id="RHEA-COMP:10670"/>
        <dbReference type="ChEBI" id="CHEBI:15378"/>
        <dbReference type="ChEBI" id="CHEBI:30616"/>
        <dbReference type="ChEBI" id="CHEBI:32551"/>
        <dbReference type="ChEBI" id="CHEBI:33019"/>
        <dbReference type="ChEBI" id="CHEBI:82748"/>
        <dbReference type="ChEBI" id="CHEBI:83665"/>
        <dbReference type="ChEBI" id="CHEBI:456215"/>
        <dbReference type="EC" id="6.3.4.19"/>
    </reaction>
</comment>
<comment type="function">
    <text evidence="8">Ligates lysine onto the cytidine present at position 34 of the AUA codon-specific tRNA(Ile) that contains the anticodon CAU, in an ATP-dependent manner. Cytidine is converted to lysidine, thus changing the amino acid specificity of the tRNA from methionine to isoleucine.</text>
</comment>